<feature type="domain" description="Rhodopsin" evidence="8">
    <location>
        <begin position="36"/>
        <end position="242"/>
    </location>
</feature>
<feature type="transmembrane region" description="Helical" evidence="7">
    <location>
        <begin position="96"/>
        <end position="119"/>
    </location>
</feature>
<feature type="transmembrane region" description="Helical" evidence="7">
    <location>
        <begin position="220"/>
        <end position="238"/>
    </location>
</feature>
<accession>A0ABR2UI84</accession>
<dbReference type="Proteomes" id="UP001408356">
    <property type="component" value="Unassembled WGS sequence"/>
</dbReference>
<protein>
    <submittedName>
        <fullName evidence="9">G-protein coupled receptors family 1 profile domain-containing protein</fullName>
    </submittedName>
</protein>
<evidence type="ECO:0000256" key="7">
    <source>
        <dbReference type="SAM" id="Phobius"/>
    </source>
</evidence>
<gene>
    <name evidence="9" type="ORF">SUNI508_11400</name>
</gene>
<evidence type="ECO:0000256" key="1">
    <source>
        <dbReference type="ARBA" id="ARBA00004141"/>
    </source>
</evidence>
<comment type="similarity">
    <text evidence="5">Belongs to the SAT4 family.</text>
</comment>
<dbReference type="InterPro" id="IPR049326">
    <property type="entry name" value="Rhodopsin_dom_fungi"/>
</dbReference>
<name>A0ABR2UI84_9PEZI</name>
<keyword evidence="2 7" id="KW-0812">Transmembrane</keyword>
<evidence type="ECO:0000256" key="6">
    <source>
        <dbReference type="SAM" id="MobiDB-lite"/>
    </source>
</evidence>
<feature type="transmembrane region" description="Helical" evidence="7">
    <location>
        <begin position="250"/>
        <end position="275"/>
    </location>
</feature>
<dbReference type="PANTHER" id="PTHR33048:SF19">
    <property type="entry name" value="MEMBRANE PROTEIN PTH11-LIKE, PUTATIVE (AFU_ORTHOLOGUE AFUA_1G14080)-RELATED"/>
    <property type="match status" value="1"/>
</dbReference>
<evidence type="ECO:0000256" key="3">
    <source>
        <dbReference type="ARBA" id="ARBA00022989"/>
    </source>
</evidence>
<keyword evidence="3 7" id="KW-1133">Transmembrane helix</keyword>
<sequence length="511" mass="57131">MSLYSPPPPLHTFQEDKPTLLVCWWITLFCTTIILVRIAGRFIRSEKLFREDKTAALAIIPLFARMACLHVVFIFGTNNAQLPDNLSDEEIRRKTIGSGLVLASRVFYAATLWILKLAILEFFYRLTSTSWKRSDDLTLPLIRGTLLITFIGVIVSDLVECRPFSHYYQVLPDPGGQCRQGYVQLLTMAACNIVTDSLLVIFPVTIILKSRMGAKKKVQLTLLFSLSLGVVGTTAYRVPHIIWQDGSQQIRSLLASVELLFATAAANALVLGSFVRDRGVKKAKFRYGSITGESVDASILNSRRRPTMRNWGSDEDLIRSLGLRADRELRDEYGRRGPQYTPAPLAKLPDNMKDWEFPKRNRSDAERSDDYLLAPDQGVSRTNTETTPRRVSFFDVGGLLDDDRATQWRDSFNSSIDPLSPVLPYSALSPHSIPTPTIPAGSSGLRRGSQALLQDIGGLLTPPDARPSRPSPEISPRTTELQTMTHLRRGPAYAQDYRNQPELIDPGGLLR</sequence>
<evidence type="ECO:0000313" key="10">
    <source>
        <dbReference type="Proteomes" id="UP001408356"/>
    </source>
</evidence>
<feature type="compositionally biased region" description="Basic and acidic residues" evidence="6">
    <location>
        <begin position="350"/>
        <end position="370"/>
    </location>
</feature>
<dbReference type="EMBL" id="JARVKF010000430">
    <property type="protein sequence ID" value="KAK9414074.1"/>
    <property type="molecule type" value="Genomic_DNA"/>
</dbReference>
<keyword evidence="9" id="KW-0675">Receptor</keyword>
<comment type="caution">
    <text evidence="9">The sequence shown here is derived from an EMBL/GenBank/DDBJ whole genome shotgun (WGS) entry which is preliminary data.</text>
</comment>
<feature type="transmembrane region" description="Helical" evidence="7">
    <location>
        <begin position="20"/>
        <end position="43"/>
    </location>
</feature>
<proteinExistence type="inferred from homology"/>
<evidence type="ECO:0000256" key="4">
    <source>
        <dbReference type="ARBA" id="ARBA00023136"/>
    </source>
</evidence>
<feature type="transmembrane region" description="Helical" evidence="7">
    <location>
        <begin position="182"/>
        <end position="208"/>
    </location>
</feature>
<evidence type="ECO:0000313" key="9">
    <source>
        <dbReference type="EMBL" id="KAK9414074.1"/>
    </source>
</evidence>
<dbReference type="PANTHER" id="PTHR33048">
    <property type="entry name" value="PTH11-LIKE INTEGRAL MEMBRANE PROTEIN (AFU_ORTHOLOGUE AFUA_5G11245)"/>
    <property type="match status" value="1"/>
</dbReference>
<keyword evidence="4 7" id="KW-0472">Membrane</keyword>
<evidence type="ECO:0000256" key="5">
    <source>
        <dbReference type="ARBA" id="ARBA00038359"/>
    </source>
</evidence>
<organism evidence="9 10">
    <name type="scientific">Seiridium unicorne</name>
    <dbReference type="NCBI Taxonomy" id="138068"/>
    <lineage>
        <taxon>Eukaryota</taxon>
        <taxon>Fungi</taxon>
        <taxon>Dikarya</taxon>
        <taxon>Ascomycota</taxon>
        <taxon>Pezizomycotina</taxon>
        <taxon>Sordariomycetes</taxon>
        <taxon>Xylariomycetidae</taxon>
        <taxon>Amphisphaeriales</taxon>
        <taxon>Sporocadaceae</taxon>
        <taxon>Seiridium</taxon>
    </lineage>
</organism>
<comment type="subcellular location">
    <subcellularLocation>
        <location evidence="1">Membrane</location>
        <topology evidence="1">Multi-pass membrane protein</topology>
    </subcellularLocation>
</comment>
<keyword evidence="10" id="KW-1185">Reference proteome</keyword>
<feature type="transmembrane region" description="Helical" evidence="7">
    <location>
        <begin position="55"/>
        <end position="76"/>
    </location>
</feature>
<evidence type="ECO:0000256" key="2">
    <source>
        <dbReference type="ARBA" id="ARBA00022692"/>
    </source>
</evidence>
<dbReference type="Pfam" id="PF20684">
    <property type="entry name" value="Fung_rhodopsin"/>
    <property type="match status" value="1"/>
</dbReference>
<feature type="region of interest" description="Disordered" evidence="6">
    <location>
        <begin position="459"/>
        <end position="479"/>
    </location>
</feature>
<evidence type="ECO:0000259" key="8">
    <source>
        <dbReference type="Pfam" id="PF20684"/>
    </source>
</evidence>
<dbReference type="InterPro" id="IPR052337">
    <property type="entry name" value="SAT4-like"/>
</dbReference>
<feature type="transmembrane region" description="Helical" evidence="7">
    <location>
        <begin position="140"/>
        <end position="159"/>
    </location>
</feature>
<feature type="region of interest" description="Disordered" evidence="6">
    <location>
        <begin position="332"/>
        <end position="386"/>
    </location>
</feature>
<reference evidence="9 10" key="1">
    <citation type="journal article" date="2024" name="J. Plant Pathol.">
        <title>Sequence and assembly of the genome of Seiridium unicorne, isolate CBS 538.82, causal agent of cypress canker disease.</title>
        <authorList>
            <person name="Scali E."/>
            <person name="Rocca G.D."/>
            <person name="Danti R."/>
            <person name="Garbelotto M."/>
            <person name="Barberini S."/>
            <person name="Baroncelli R."/>
            <person name="Emiliani G."/>
        </authorList>
    </citation>
    <scope>NUCLEOTIDE SEQUENCE [LARGE SCALE GENOMIC DNA]</scope>
    <source>
        <strain evidence="9 10">BM-138-508</strain>
    </source>
</reference>